<comment type="caution">
    <text evidence="4">The sequence shown here is derived from an EMBL/GenBank/DDBJ whole genome shotgun (WGS) entry which is preliminary data.</text>
</comment>
<sequence>MAFDLLTQLGGDEPMAAVFSQERAVADWLRVEAELGRALATAGVVDAATGERIAQACRLDVIDLPRLWAESANVGYPIFPLVRMICEALDDGDAAFVHYGATTQDIMDCALALQVRDAASRLLDQVGVVGDGLARLVEEHAGTVMAGRTHAQQAVPTTFGAKMAVFLGELTRHRARLTAARDAVSVVSLFGAGGTSAALGDTADAVRTDLAARLGLRDTVASWHVARDRIGELTQSAALAAATCVRLGREVVDLSRTEVGEIAEADGMYRGASSTMPQKANPISSELAVGFGVMAEANAQAVLRALEAGHERAAGEWQVEWQAVPATLTAVAGALRAAAAIANGLRVFPERMAANLEADGGRLMAEAYMIALAATLGRDKAHELVYGAVRDSRSEGSSLRDAVRAKVGDVTWSTIADTLPEPSAYVGSARRVCDAALSEWRA</sequence>
<dbReference type="PANTHER" id="PTHR43172">
    <property type="entry name" value="ADENYLOSUCCINATE LYASE"/>
    <property type="match status" value="1"/>
</dbReference>
<dbReference type="EMBL" id="JAENHO010000005">
    <property type="protein sequence ID" value="MBL7256217.1"/>
    <property type="molecule type" value="Genomic_DNA"/>
</dbReference>
<dbReference type="Pfam" id="PF10397">
    <property type="entry name" value="ADSL_C"/>
    <property type="match status" value="1"/>
</dbReference>
<dbReference type="InterPro" id="IPR008948">
    <property type="entry name" value="L-Aspartase-like"/>
</dbReference>
<dbReference type="Gene3D" id="1.10.40.30">
    <property type="entry name" value="Fumarase/aspartase (C-terminal domain)"/>
    <property type="match status" value="1"/>
</dbReference>
<evidence type="ECO:0000259" key="3">
    <source>
        <dbReference type="SMART" id="SM00998"/>
    </source>
</evidence>
<proteinExistence type="inferred from homology"/>
<protein>
    <recommendedName>
        <fullName evidence="3">Adenylosuccinate lyase C-terminal domain-containing protein</fullName>
    </recommendedName>
</protein>
<dbReference type="RefSeq" id="WP_202992769.1">
    <property type="nucleotide sequence ID" value="NZ_JAENHO010000005.1"/>
</dbReference>
<dbReference type="InterPro" id="IPR000362">
    <property type="entry name" value="Fumarate_lyase_fam"/>
</dbReference>
<evidence type="ECO:0000313" key="5">
    <source>
        <dbReference type="Proteomes" id="UP000598996"/>
    </source>
</evidence>
<dbReference type="PANTHER" id="PTHR43172:SF2">
    <property type="entry name" value="ADENYLOSUCCINATE LYASE C-TERMINAL DOMAIN-CONTAINING PROTEIN"/>
    <property type="match status" value="1"/>
</dbReference>
<comment type="similarity">
    <text evidence="2">Belongs to the class-II fumarase/aspartase family.</text>
</comment>
<reference evidence="4 5" key="1">
    <citation type="submission" date="2021-01" db="EMBL/GenBank/DDBJ databases">
        <title>Actinoplanes sp. nov. LDG1-01 isolated from lichen.</title>
        <authorList>
            <person name="Saeng-In P."/>
            <person name="Phongsopitanun W."/>
            <person name="Kanchanasin P."/>
            <person name="Yuki M."/>
            <person name="Kudo T."/>
            <person name="Ohkuma M."/>
            <person name="Tanasupawat S."/>
        </authorList>
    </citation>
    <scope>NUCLEOTIDE SEQUENCE [LARGE SCALE GENOMIC DNA]</scope>
    <source>
        <strain evidence="4 5">LDG1-01</strain>
    </source>
</reference>
<accession>A0ABS1VNA7</accession>
<feature type="domain" description="Adenylosuccinate lyase C-terminal" evidence="3">
    <location>
        <begin position="360"/>
        <end position="437"/>
    </location>
</feature>
<dbReference type="InterPro" id="IPR019468">
    <property type="entry name" value="AdenyloSucc_lyase_C"/>
</dbReference>
<keyword evidence="5" id="KW-1185">Reference proteome</keyword>
<organism evidence="4 5">
    <name type="scientific">Paractinoplanes lichenicola</name>
    <dbReference type="NCBI Taxonomy" id="2802976"/>
    <lineage>
        <taxon>Bacteria</taxon>
        <taxon>Bacillati</taxon>
        <taxon>Actinomycetota</taxon>
        <taxon>Actinomycetes</taxon>
        <taxon>Micromonosporales</taxon>
        <taxon>Micromonosporaceae</taxon>
        <taxon>Paractinoplanes</taxon>
    </lineage>
</organism>
<keyword evidence="1" id="KW-0456">Lyase</keyword>
<dbReference type="InterPro" id="IPR022761">
    <property type="entry name" value="Fumarate_lyase_N"/>
</dbReference>
<evidence type="ECO:0000313" key="4">
    <source>
        <dbReference type="EMBL" id="MBL7256217.1"/>
    </source>
</evidence>
<evidence type="ECO:0000256" key="1">
    <source>
        <dbReference type="ARBA" id="ARBA00023239"/>
    </source>
</evidence>
<gene>
    <name evidence="4" type="ORF">JKJ07_18120</name>
</gene>
<dbReference type="SMART" id="SM00998">
    <property type="entry name" value="ADSL_C"/>
    <property type="match status" value="1"/>
</dbReference>
<dbReference type="Gene3D" id="1.20.200.10">
    <property type="entry name" value="Fumarase/aspartase (Central domain)"/>
    <property type="match status" value="1"/>
</dbReference>
<dbReference type="PRINTS" id="PR00149">
    <property type="entry name" value="FUMRATELYASE"/>
</dbReference>
<dbReference type="PRINTS" id="PR00145">
    <property type="entry name" value="ARGSUCLYASE"/>
</dbReference>
<name>A0ABS1VNA7_9ACTN</name>
<dbReference type="SUPFAM" id="SSF48557">
    <property type="entry name" value="L-aspartase-like"/>
    <property type="match status" value="1"/>
</dbReference>
<evidence type="ECO:0000256" key="2">
    <source>
        <dbReference type="ARBA" id="ARBA00034772"/>
    </source>
</evidence>
<dbReference type="Pfam" id="PF00206">
    <property type="entry name" value="Lyase_1"/>
    <property type="match status" value="1"/>
</dbReference>
<dbReference type="Proteomes" id="UP000598996">
    <property type="component" value="Unassembled WGS sequence"/>
</dbReference>